<dbReference type="RefSeq" id="WP_195133393.1">
    <property type="nucleotide sequence ID" value="NZ_JADLQX010000039.1"/>
</dbReference>
<keyword evidence="5" id="KW-1185">Reference proteome</keyword>
<evidence type="ECO:0000313" key="5">
    <source>
        <dbReference type="Proteomes" id="UP000702209"/>
    </source>
</evidence>
<evidence type="ECO:0000256" key="2">
    <source>
        <dbReference type="SAM" id="SignalP"/>
    </source>
</evidence>
<feature type="transmembrane region" description="Helical" evidence="1">
    <location>
        <begin position="138"/>
        <end position="164"/>
    </location>
</feature>
<dbReference type="EMBL" id="JADLQX010000039">
    <property type="protein sequence ID" value="MBF6302203.1"/>
    <property type="molecule type" value="Genomic_DNA"/>
</dbReference>
<gene>
    <name evidence="4" type="ORF">IU459_32380</name>
</gene>
<keyword evidence="1" id="KW-1133">Transmembrane helix</keyword>
<accession>A0ABS0D503</accession>
<feature type="transmembrane region" description="Helical" evidence="1">
    <location>
        <begin position="201"/>
        <end position="220"/>
    </location>
</feature>
<comment type="caution">
    <text evidence="4">The sequence shown here is derived from an EMBL/GenBank/DDBJ whole genome shotgun (WGS) entry which is preliminary data.</text>
</comment>
<evidence type="ECO:0000259" key="3">
    <source>
        <dbReference type="Pfam" id="PF26059"/>
    </source>
</evidence>
<sequence length="236" mass="23456">MRKTIAAATLLVSALGVTAGTASAAPDQAGAVGYKLSVGEKSTVIDLEAGSLAVEDGALKIKAPGGMVLAGTELSFRVDDFVFPIAADLQGRTATLTPQFDLEHAAYKPVALPYEDQAPWRTQYDREQAAWARLSSTILMGATIGTAVGGIGGAAVGCVLGGIAGATVASAAIIGLFGALIPAAAIGCLGGIMAVGPLGAIAGQLLITAPVAIMAAVQYFTTINQPMPAPAPAPAK</sequence>
<dbReference type="InterPro" id="IPR058333">
    <property type="entry name" value="DUF8020"/>
</dbReference>
<evidence type="ECO:0000313" key="4">
    <source>
        <dbReference type="EMBL" id="MBF6302203.1"/>
    </source>
</evidence>
<keyword evidence="2" id="KW-0732">Signal</keyword>
<protein>
    <recommendedName>
        <fullName evidence="3">DUF8020 domain-containing protein</fullName>
    </recommendedName>
</protein>
<evidence type="ECO:0000256" key="1">
    <source>
        <dbReference type="SAM" id="Phobius"/>
    </source>
</evidence>
<name>A0ABS0D503_9NOCA</name>
<feature type="chain" id="PRO_5047289058" description="DUF8020 domain-containing protein" evidence="2">
    <location>
        <begin position="25"/>
        <end position="236"/>
    </location>
</feature>
<proteinExistence type="predicted"/>
<keyword evidence="1" id="KW-0472">Membrane</keyword>
<reference evidence="4 5" key="1">
    <citation type="submission" date="2020-10" db="EMBL/GenBank/DDBJ databases">
        <title>Identification of Nocardia species via Next-generation sequencing and recognition of intraspecies genetic diversity.</title>
        <authorList>
            <person name="Li P."/>
            <person name="Li P."/>
            <person name="Lu B."/>
        </authorList>
    </citation>
    <scope>NUCLEOTIDE SEQUENCE [LARGE SCALE GENOMIC DNA]</scope>
    <source>
        <strain evidence="4 5">BJ06-0157</strain>
    </source>
</reference>
<feature type="domain" description="DUF8020" evidence="3">
    <location>
        <begin position="31"/>
        <end position="100"/>
    </location>
</feature>
<dbReference type="Proteomes" id="UP000702209">
    <property type="component" value="Unassembled WGS sequence"/>
</dbReference>
<dbReference type="Pfam" id="PF26059">
    <property type="entry name" value="DUF8020"/>
    <property type="match status" value="1"/>
</dbReference>
<feature type="signal peptide" evidence="2">
    <location>
        <begin position="1"/>
        <end position="24"/>
    </location>
</feature>
<organism evidence="4 5">
    <name type="scientific">Nocardia amamiensis</name>
    <dbReference type="NCBI Taxonomy" id="404578"/>
    <lineage>
        <taxon>Bacteria</taxon>
        <taxon>Bacillati</taxon>
        <taxon>Actinomycetota</taxon>
        <taxon>Actinomycetes</taxon>
        <taxon>Mycobacteriales</taxon>
        <taxon>Nocardiaceae</taxon>
        <taxon>Nocardia</taxon>
    </lineage>
</organism>
<keyword evidence="1" id="KW-0812">Transmembrane</keyword>
<feature type="transmembrane region" description="Helical" evidence="1">
    <location>
        <begin position="171"/>
        <end position="195"/>
    </location>
</feature>